<dbReference type="EMBL" id="KZ857381">
    <property type="protein sequence ID" value="RDX55976.1"/>
    <property type="molecule type" value="Genomic_DNA"/>
</dbReference>
<protein>
    <submittedName>
        <fullName evidence="1">Uncharacterized protein</fullName>
    </submittedName>
</protein>
<proteinExistence type="predicted"/>
<name>A0A371DTU8_9APHY</name>
<organism evidence="1 2">
    <name type="scientific">Lentinus brumalis</name>
    <dbReference type="NCBI Taxonomy" id="2498619"/>
    <lineage>
        <taxon>Eukaryota</taxon>
        <taxon>Fungi</taxon>
        <taxon>Dikarya</taxon>
        <taxon>Basidiomycota</taxon>
        <taxon>Agaricomycotina</taxon>
        <taxon>Agaricomycetes</taxon>
        <taxon>Polyporales</taxon>
        <taxon>Polyporaceae</taxon>
        <taxon>Lentinus</taxon>
    </lineage>
</organism>
<gene>
    <name evidence="1" type="ORF">OH76DRAFT_1427359</name>
</gene>
<dbReference type="Pfam" id="PF20174">
    <property type="entry name" value="DUF6540"/>
    <property type="match status" value="1"/>
</dbReference>
<dbReference type="OrthoDB" id="37659at2759"/>
<dbReference type="InterPro" id="IPR046670">
    <property type="entry name" value="DUF6540"/>
</dbReference>
<dbReference type="Proteomes" id="UP000256964">
    <property type="component" value="Unassembled WGS sequence"/>
</dbReference>
<evidence type="ECO:0000313" key="1">
    <source>
        <dbReference type="EMBL" id="RDX55976.1"/>
    </source>
</evidence>
<dbReference type="AlphaFoldDB" id="A0A371DTU8"/>
<accession>A0A371DTU8</accession>
<evidence type="ECO:0000313" key="2">
    <source>
        <dbReference type="Proteomes" id="UP000256964"/>
    </source>
</evidence>
<reference evidence="1 2" key="1">
    <citation type="journal article" date="2018" name="Biotechnol. Biofuels">
        <title>Integrative visual omics of the white-rot fungus Polyporus brumalis exposes the biotechnological potential of its oxidative enzymes for delignifying raw plant biomass.</title>
        <authorList>
            <person name="Miyauchi S."/>
            <person name="Rancon A."/>
            <person name="Drula E."/>
            <person name="Hage H."/>
            <person name="Chaduli D."/>
            <person name="Favel A."/>
            <person name="Grisel S."/>
            <person name="Henrissat B."/>
            <person name="Herpoel-Gimbert I."/>
            <person name="Ruiz-Duenas F.J."/>
            <person name="Chevret D."/>
            <person name="Hainaut M."/>
            <person name="Lin J."/>
            <person name="Wang M."/>
            <person name="Pangilinan J."/>
            <person name="Lipzen A."/>
            <person name="Lesage-Meessen L."/>
            <person name="Navarro D."/>
            <person name="Riley R."/>
            <person name="Grigoriev I.V."/>
            <person name="Zhou S."/>
            <person name="Raouche S."/>
            <person name="Rosso M.N."/>
        </authorList>
    </citation>
    <scope>NUCLEOTIDE SEQUENCE [LARGE SCALE GENOMIC DNA]</scope>
    <source>
        <strain evidence="1 2">BRFM 1820</strain>
    </source>
</reference>
<keyword evidence="2" id="KW-1185">Reference proteome</keyword>
<sequence>MGEANSPNQFVLCVTQWWRGKDSEGNLMPLHWALTCDTSGTDNIQAGNVYNAAGNIDTFCYEAERNVPIRHDGWRGSLVVGRIPVASLKQFERILSQIPVTRHDLCWNCQNWVWLSLRELRQAGFAIDPDLTMARLRGDMFGLLEAWENGDI</sequence>